<dbReference type="InterPro" id="IPR002877">
    <property type="entry name" value="RNA_MeTrfase_FtsJ_dom"/>
</dbReference>
<evidence type="ECO:0000256" key="1">
    <source>
        <dbReference type="ARBA" id="ARBA00009258"/>
    </source>
</evidence>
<feature type="region of interest" description="Disordered" evidence="7">
    <location>
        <begin position="162"/>
        <end position="238"/>
    </location>
</feature>
<dbReference type="OrthoDB" id="20105at2759"/>
<feature type="domain" description="Ribosomal RNA methyltransferase FtsJ" evidence="8">
    <location>
        <begin position="56"/>
        <end position="354"/>
    </location>
</feature>
<dbReference type="AlphaFoldDB" id="U4LPV9"/>
<keyword evidence="3 9" id="KW-0489">Methyltransferase</keyword>
<evidence type="ECO:0000256" key="3">
    <source>
        <dbReference type="ARBA" id="ARBA00022603"/>
    </source>
</evidence>
<dbReference type="InterPro" id="IPR050082">
    <property type="entry name" value="RNA_methyltr_RlmE"/>
</dbReference>
<keyword evidence="4 9" id="KW-0808">Transferase</keyword>
<dbReference type="STRING" id="1076935.U4LPV9"/>
<comment type="similarity">
    <text evidence="1">Belongs to the class I-like SAM-binding methyltransferase superfamily. RNA methyltransferase RlmE family.</text>
</comment>
<evidence type="ECO:0000313" key="9">
    <source>
        <dbReference type="EMBL" id="CCX31355.1"/>
    </source>
</evidence>
<evidence type="ECO:0000259" key="8">
    <source>
        <dbReference type="Pfam" id="PF01728"/>
    </source>
</evidence>
<name>U4LPV9_PYROM</name>
<dbReference type="PANTHER" id="PTHR10920:SF18">
    <property type="entry name" value="RRNA METHYLTRANSFERASE 2, MITOCHONDRIAL"/>
    <property type="match status" value="1"/>
</dbReference>
<dbReference type="Proteomes" id="UP000018144">
    <property type="component" value="Unassembled WGS sequence"/>
</dbReference>
<dbReference type="InterPro" id="IPR015507">
    <property type="entry name" value="rRNA-MeTfrase_E"/>
</dbReference>
<protein>
    <recommendedName>
        <fullName evidence="6">rRNA methyltransferase 2, mitochondrial</fullName>
    </recommendedName>
</protein>
<proteinExistence type="inferred from homology"/>
<evidence type="ECO:0000256" key="5">
    <source>
        <dbReference type="ARBA" id="ARBA00022691"/>
    </source>
</evidence>
<keyword evidence="2" id="KW-0698">rRNA processing</keyword>
<dbReference type="HAMAP" id="MF_01547">
    <property type="entry name" value="RNA_methyltr_E"/>
    <property type="match status" value="1"/>
</dbReference>
<dbReference type="Pfam" id="PF01728">
    <property type="entry name" value="FtsJ"/>
    <property type="match status" value="1"/>
</dbReference>
<evidence type="ECO:0000256" key="7">
    <source>
        <dbReference type="SAM" id="MobiDB-lite"/>
    </source>
</evidence>
<keyword evidence="10" id="KW-1185">Reference proteome</keyword>
<accession>U4LPV9</accession>
<keyword evidence="5" id="KW-0949">S-adenosyl-L-methionine</keyword>
<evidence type="ECO:0000256" key="6">
    <source>
        <dbReference type="ARBA" id="ARBA00041184"/>
    </source>
</evidence>
<dbReference type="InterPro" id="IPR029063">
    <property type="entry name" value="SAM-dependent_MTases_sf"/>
</dbReference>
<dbReference type="PANTHER" id="PTHR10920">
    <property type="entry name" value="RIBOSOMAL RNA METHYLTRANSFERASE"/>
    <property type="match status" value="1"/>
</dbReference>
<dbReference type="EMBL" id="HF935589">
    <property type="protein sequence ID" value="CCX31355.1"/>
    <property type="molecule type" value="Genomic_DNA"/>
</dbReference>
<dbReference type="Gene3D" id="3.40.50.150">
    <property type="entry name" value="Vaccinia Virus protein VP39"/>
    <property type="match status" value="1"/>
</dbReference>
<gene>
    <name evidence="9" type="ORF">PCON_10656</name>
</gene>
<organism evidence="9 10">
    <name type="scientific">Pyronema omphalodes (strain CBS 100304)</name>
    <name type="common">Pyronema confluens</name>
    <dbReference type="NCBI Taxonomy" id="1076935"/>
    <lineage>
        <taxon>Eukaryota</taxon>
        <taxon>Fungi</taxon>
        <taxon>Dikarya</taxon>
        <taxon>Ascomycota</taxon>
        <taxon>Pezizomycotina</taxon>
        <taxon>Pezizomycetes</taxon>
        <taxon>Pezizales</taxon>
        <taxon>Pyronemataceae</taxon>
        <taxon>Pyronema</taxon>
    </lineage>
</organism>
<dbReference type="eggNOG" id="KOG4589">
    <property type="taxonomic scope" value="Eukaryota"/>
</dbReference>
<evidence type="ECO:0000313" key="10">
    <source>
        <dbReference type="Proteomes" id="UP000018144"/>
    </source>
</evidence>
<evidence type="ECO:0000256" key="4">
    <source>
        <dbReference type="ARBA" id="ARBA00022679"/>
    </source>
</evidence>
<evidence type="ECO:0000256" key="2">
    <source>
        <dbReference type="ARBA" id="ARBA00022552"/>
    </source>
</evidence>
<feature type="compositionally biased region" description="Low complexity" evidence="7">
    <location>
        <begin position="166"/>
        <end position="215"/>
    </location>
</feature>
<dbReference type="SUPFAM" id="SSF53335">
    <property type="entry name" value="S-adenosyl-L-methionine-dependent methyltransferases"/>
    <property type="match status" value="1"/>
</dbReference>
<feature type="compositionally biased region" description="Basic and acidic residues" evidence="7">
    <location>
        <begin position="216"/>
        <end position="238"/>
    </location>
</feature>
<sequence>MTTYKLSNALRQLNLSASPRCLTLQCRYNSSSSSKRWLNRQGNDHYSKKAKTQGLKSRAAFKLFDIHNEHKIFSAGDTVVDLGYAPGSWSQVAVNFVQPHGRVVGLDVLSANPPKGVSTLQGNFLSPSVQQMLINFLRDRDRGRPKTAEKITEVPSYVDMERYKEATPTTPAATPVAVPKGTTEATEATNTEAASTEGVEQTPNAPNAPNAPKAETTAEKKAAQAAKEKEEKNLAKAEERKNKCVDVVLSDMSEPWFPDAGPSQKSLTNPYLRLMNTSGIAFKDHAGSMDLCHAALSFCLEVLRPNGHFVCKFYAGAEDKALELKLKKMFHKVYRMKPESSRKESKENFFVALKLKPGITAEKLEDAQRVQTYVI</sequence>
<dbReference type="GO" id="GO:0005739">
    <property type="term" value="C:mitochondrion"/>
    <property type="evidence" value="ECO:0007669"/>
    <property type="project" value="TreeGrafter"/>
</dbReference>
<dbReference type="GO" id="GO:0008650">
    <property type="term" value="F:rRNA (uridine-2'-O-)-methyltransferase activity"/>
    <property type="evidence" value="ECO:0007669"/>
    <property type="project" value="TreeGrafter"/>
</dbReference>
<reference evidence="9 10" key="1">
    <citation type="journal article" date="2013" name="PLoS Genet.">
        <title>The genome and development-dependent transcriptomes of Pyronema confluens: a window into fungal evolution.</title>
        <authorList>
            <person name="Traeger S."/>
            <person name="Altegoer F."/>
            <person name="Freitag M."/>
            <person name="Gabaldon T."/>
            <person name="Kempken F."/>
            <person name="Kumar A."/>
            <person name="Marcet-Houben M."/>
            <person name="Poggeler S."/>
            <person name="Stajich J.E."/>
            <person name="Nowrousian M."/>
        </authorList>
    </citation>
    <scope>NUCLEOTIDE SEQUENCE [LARGE SCALE GENOMIC DNA]</scope>
    <source>
        <strain evidence="10">CBS 100304</strain>
        <tissue evidence="9">Vegetative mycelium</tissue>
    </source>
</reference>
<dbReference type="OMA" id="WSQVAVN"/>